<feature type="binding site" evidence="8">
    <location>
        <position position="38"/>
    </location>
    <ligand>
        <name>[4Fe-4S] cluster</name>
        <dbReference type="ChEBI" id="CHEBI:49883"/>
        <note>4Fe-4S-S-AdoMet</note>
    </ligand>
</feature>
<evidence type="ECO:0000256" key="1">
    <source>
        <dbReference type="ARBA" id="ARBA00022485"/>
    </source>
</evidence>
<keyword evidence="6 8" id="KW-0411">Iron-sulfur</keyword>
<evidence type="ECO:0000256" key="2">
    <source>
        <dbReference type="ARBA" id="ARBA00022691"/>
    </source>
</evidence>
<dbReference type="GO" id="GO:0051539">
    <property type="term" value="F:4 iron, 4 sulfur cluster binding"/>
    <property type="evidence" value="ECO:0007669"/>
    <property type="project" value="UniProtKB-UniRule"/>
</dbReference>
<evidence type="ECO:0000256" key="5">
    <source>
        <dbReference type="ARBA" id="ARBA00023004"/>
    </source>
</evidence>
<keyword evidence="8" id="KW-0671">Queuosine biosynthesis</keyword>
<comment type="caution">
    <text evidence="8">Lacks conserved residue(s) required for the propagation of feature annotation.</text>
</comment>
<comment type="cofactor">
    <cofactor evidence="8">
        <name>Mg(2+)</name>
        <dbReference type="ChEBI" id="CHEBI:18420"/>
    </cofactor>
</comment>
<dbReference type="InterPro" id="IPR013785">
    <property type="entry name" value="Aldolase_TIM"/>
</dbReference>
<organism evidence="10 11">
    <name type="scientific">Limisphaera ngatamarikiensis</name>
    <dbReference type="NCBI Taxonomy" id="1324935"/>
    <lineage>
        <taxon>Bacteria</taxon>
        <taxon>Pseudomonadati</taxon>
        <taxon>Verrucomicrobiota</taxon>
        <taxon>Verrucomicrobiia</taxon>
        <taxon>Limisphaerales</taxon>
        <taxon>Limisphaeraceae</taxon>
        <taxon>Limisphaera</taxon>
    </lineage>
</organism>
<dbReference type="UniPathway" id="UPA00391"/>
<dbReference type="SUPFAM" id="SSF102114">
    <property type="entry name" value="Radical SAM enzymes"/>
    <property type="match status" value="1"/>
</dbReference>
<keyword evidence="5 8" id="KW-0408">Iron</keyword>
<dbReference type="RefSeq" id="WP_165108633.1">
    <property type="nucleotide sequence ID" value="NZ_JAAKYA010000082.1"/>
</dbReference>
<feature type="binding site" evidence="8">
    <location>
        <position position="41"/>
    </location>
    <ligand>
        <name>[4Fe-4S] cluster</name>
        <dbReference type="ChEBI" id="CHEBI:49883"/>
        <note>4Fe-4S-S-AdoMet</note>
    </ligand>
</feature>
<dbReference type="CDD" id="cd01335">
    <property type="entry name" value="Radical_SAM"/>
    <property type="match status" value="1"/>
</dbReference>
<evidence type="ECO:0000256" key="3">
    <source>
        <dbReference type="ARBA" id="ARBA00022723"/>
    </source>
</evidence>
<feature type="binding site" evidence="8">
    <location>
        <position position="92"/>
    </location>
    <ligand>
        <name>substrate</name>
    </ligand>
</feature>
<feature type="binding site" evidence="8">
    <location>
        <position position="30"/>
    </location>
    <ligand>
        <name>substrate</name>
    </ligand>
</feature>
<dbReference type="EC" id="4.3.99.3" evidence="8"/>
<keyword evidence="11" id="KW-1185">Reference proteome</keyword>
<dbReference type="Gene3D" id="3.20.20.70">
    <property type="entry name" value="Aldolase class I"/>
    <property type="match status" value="1"/>
</dbReference>
<feature type="binding site" evidence="8">
    <location>
        <begin position="15"/>
        <end position="17"/>
    </location>
    <ligand>
        <name>substrate</name>
    </ligand>
</feature>
<evidence type="ECO:0000256" key="8">
    <source>
        <dbReference type="HAMAP-Rule" id="MF_00917"/>
    </source>
</evidence>
<name>A0A6M1RKF5_9BACT</name>
<dbReference type="GO" id="GO:0000287">
    <property type="term" value="F:magnesium ion binding"/>
    <property type="evidence" value="ECO:0007669"/>
    <property type="project" value="UniProtKB-UniRule"/>
</dbReference>
<comment type="pathway">
    <text evidence="8">Purine metabolism; 7-cyano-7-deazaguanine biosynthesis.</text>
</comment>
<dbReference type="AlphaFoldDB" id="A0A6M1RKF5"/>
<comment type="cofactor">
    <cofactor evidence="8">
        <name>S-adenosyl-L-methionine</name>
        <dbReference type="ChEBI" id="CHEBI:59789"/>
    </cofactor>
    <text evidence="8">Binds 1 S-adenosyl-L-methionine per subunit.</text>
</comment>
<comment type="catalytic activity">
    <reaction evidence="8">
        <text>6-carboxy-5,6,7,8-tetrahydropterin + H(+) = 7-carboxy-7-carbaguanine + NH4(+)</text>
        <dbReference type="Rhea" id="RHEA:27974"/>
        <dbReference type="ChEBI" id="CHEBI:15378"/>
        <dbReference type="ChEBI" id="CHEBI:28938"/>
        <dbReference type="ChEBI" id="CHEBI:61032"/>
        <dbReference type="ChEBI" id="CHEBI:61036"/>
        <dbReference type="EC" id="4.3.99.3"/>
    </reaction>
</comment>
<dbReference type="PIRSF" id="PIRSF000370">
    <property type="entry name" value="QueE"/>
    <property type="match status" value="1"/>
</dbReference>
<dbReference type="EMBL" id="JAAKYA010000082">
    <property type="protein sequence ID" value="NGO40246.1"/>
    <property type="molecule type" value="Genomic_DNA"/>
</dbReference>
<feature type="binding site" evidence="8">
    <location>
        <position position="94"/>
    </location>
    <ligand>
        <name>S-adenosyl-L-methionine</name>
        <dbReference type="ChEBI" id="CHEBI:59789"/>
    </ligand>
</feature>
<evidence type="ECO:0000259" key="9">
    <source>
        <dbReference type="PROSITE" id="PS51918"/>
    </source>
</evidence>
<comment type="similarity">
    <text evidence="8">Belongs to the radical SAM superfamily. 7-carboxy-7-deazaguanine synthase family.</text>
</comment>
<dbReference type="SFLD" id="SFLDS00029">
    <property type="entry name" value="Radical_SAM"/>
    <property type="match status" value="1"/>
</dbReference>
<dbReference type="InterPro" id="IPR024924">
    <property type="entry name" value="7-CO-7-deazaguanine_synth-like"/>
</dbReference>
<keyword evidence="2 8" id="KW-0949">S-adenosyl-L-methionine</keyword>
<evidence type="ECO:0000313" key="11">
    <source>
        <dbReference type="Proteomes" id="UP000477311"/>
    </source>
</evidence>
<feature type="domain" description="Radical SAM core" evidence="9">
    <location>
        <begin position="21"/>
        <end position="248"/>
    </location>
</feature>
<evidence type="ECO:0000256" key="4">
    <source>
        <dbReference type="ARBA" id="ARBA00022842"/>
    </source>
</evidence>
<dbReference type="PANTHER" id="PTHR42836">
    <property type="entry name" value="7-CARBOXY-7-DEAZAGUANINE SYNTHASE"/>
    <property type="match status" value="1"/>
</dbReference>
<comment type="subunit">
    <text evidence="8">Homodimer.</text>
</comment>
<evidence type="ECO:0000256" key="7">
    <source>
        <dbReference type="ARBA" id="ARBA00023239"/>
    </source>
</evidence>
<dbReference type="HAMAP" id="MF_00917">
    <property type="entry name" value="QueE"/>
    <property type="match status" value="1"/>
</dbReference>
<keyword evidence="7 8" id="KW-0456">Lyase</keyword>
<feature type="binding site" evidence="8">
    <location>
        <position position="34"/>
    </location>
    <ligand>
        <name>[4Fe-4S] cluster</name>
        <dbReference type="ChEBI" id="CHEBI:49883"/>
        <note>4Fe-4S-S-AdoMet</note>
    </ligand>
</feature>
<dbReference type="GO" id="GO:1904047">
    <property type="term" value="F:S-adenosyl-L-methionine binding"/>
    <property type="evidence" value="ECO:0007669"/>
    <property type="project" value="UniProtKB-UniRule"/>
</dbReference>
<comment type="caution">
    <text evidence="10">The sequence shown here is derived from an EMBL/GenBank/DDBJ whole genome shotgun (WGS) entry which is preliminary data.</text>
</comment>
<feature type="binding site" evidence="8">
    <location>
        <position position="43"/>
    </location>
    <ligand>
        <name>Mg(2+)</name>
        <dbReference type="ChEBI" id="CHEBI:18420"/>
    </ligand>
</feature>
<accession>A0A6M1RKF5</accession>
<comment type="function">
    <text evidence="8">Catalyzes the complex heterocyclic radical-mediated conversion of 6-carboxy-5,6,7,8-tetrahydropterin (CPH4) to 7-carboxy-7-deazaguanine (CDG), a step common to the biosynthetic pathways of all 7-deazapurine-containing compounds.</text>
</comment>
<gene>
    <name evidence="8" type="primary">queE</name>
    <name evidence="10" type="ORF">G4L39_12700</name>
</gene>
<dbReference type="Proteomes" id="UP000477311">
    <property type="component" value="Unassembled WGS sequence"/>
</dbReference>
<protein>
    <recommendedName>
        <fullName evidence="8">7-carboxy-7-deazaguanine synthase</fullName>
        <shortName evidence="8">CDG synthase</shortName>
        <ecNumber evidence="8">4.3.99.3</ecNumber>
    </recommendedName>
    <alternativeName>
        <fullName evidence="8">Queuosine biosynthesis protein QueE</fullName>
    </alternativeName>
</protein>
<reference evidence="10 11" key="1">
    <citation type="submission" date="2020-02" db="EMBL/GenBank/DDBJ databases">
        <title>Draft genome sequence of Limisphaera ngatamarikiensis NGM72.4T, a thermophilic Verrucomicrobia grouped in subdivision 3.</title>
        <authorList>
            <person name="Carere C.R."/>
            <person name="Steen J."/>
            <person name="Hugenholtz P."/>
            <person name="Stott M.B."/>
        </authorList>
    </citation>
    <scope>NUCLEOTIDE SEQUENCE [LARGE SCALE GENOMIC DNA]</scope>
    <source>
        <strain evidence="10 11">NGM72.4</strain>
    </source>
</reference>
<keyword evidence="4 8" id="KW-0460">Magnesium</keyword>
<dbReference type="InterPro" id="IPR007197">
    <property type="entry name" value="rSAM"/>
</dbReference>
<sequence length="253" mass="28501">MSDDTLVVNEIFYSVQGESSWTGLPCVFVRLTGCPLRCSYCDTAYAFREGRRMALGAVMEEVAQRARPFREADLRVPAPDGVAVRLPLVEVTGGEPLAQPAVLPLMRALCDAGYTVLLETSGALDIRPVDPRVRRIVDVKCPSSGEVERNRWDNLEALRPTDELKFVIGTVEDYEWARDQILTRRLDRVCPVLVSWVHPLTPAQQDPALKPVPPGQRRLTPRELVERILADALPVRFQTQLHKWIWPPDQRGV</sequence>
<evidence type="ECO:0000256" key="6">
    <source>
        <dbReference type="ARBA" id="ARBA00023014"/>
    </source>
</evidence>
<dbReference type="InterPro" id="IPR058240">
    <property type="entry name" value="rSAM_sf"/>
</dbReference>
<dbReference type="PROSITE" id="PS51918">
    <property type="entry name" value="RADICAL_SAM"/>
    <property type="match status" value="1"/>
</dbReference>
<dbReference type="GO" id="GO:0008616">
    <property type="term" value="P:tRNA queuosine(34) biosynthetic process"/>
    <property type="evidence" value="ECO:0007669"/>
    <property type="project" value="UniProtKB-UniRule"/>
</dbReference>
<evidence type="ECO:0000313" key="10">
    <source>
        <dbReference type="EMBL" id="NGO40246.1"/>
    </source>
</evidence>
<feature type="binding site" evidence="8">
    <location>
        <begin position="40"/>
        <end position="42"/>
    </location>
    <ligand>
        <name>S-adenosyl-L-methionine</name>
        <dbReference type="ChEBI" id="CHEBI:59789"/>
    </ligand>
</feature>
<dbReference type="GO" id="GO:0016840">
    <property type="term" value="F:carbon-nitrogen lyase activity"/>
    <property type="evidence" value="ECO:0007669"/>
    <property type="project" value="UniProtKB-UniRule"/>
</dbReference>
<proteinExistence type="inferred from homology"/>
<dbReference type="PANTHER" id="PTHR42836:SF1">
    <property type="entry name" value="7-CARBOXY-7-DEAZAGUANINE SYNTHASE"/>
    <property type="match status" value="1"/>
</dbReference>
<keyword evidence="3 8" id="KW-0479">Metal-binding</keyword>
<comment type="cofactor">
    <cofactor evidence="8">
        <name>[4Fe-4S] cluster</name>
        <dbReference type="ChEBI" id="CHEBI:49883"/>
    </cofactor>
    <text evidence="8">Binds 1 [4Fe-4S] cluster. The cluster is coordinated with 3 cysteines and an exchangeable S-adenosyl-L-methionine.</text>
</comment>
<keyword evidence="1 8" id="KW-0004">4Fe-4S</keyword>